<gene>
    <name evidence="2" type="ORF">CUNI_LOCUS14231</name>
</gene>
<comment type="caution">
    <text evidence="2">The sequence shown here is derived from an EMBL/GenBank/DDBJ whole genome shotgun (WGS) entry which is preliminary data.</text>
</comment>
<protein>
    <recommendedName>
        <fullName evidence="1">Partner and localiser of BRCA2 WD40 domain-containing protein</fullName>
    </recommendedName>
</protein>
<organism evidence="2 3">
    <name type="scientific">Candidula unifasciata</name>
    <dbReference type="NCBI Taxonomy" id="100452"/>
    <lineage>
        <taxon>Eukaryota</taxon>
        <taxon>Metazoa</taxon>
        <taxon>Spiralia</taxon>
        <taxon>Lophotrochozoa</taxon>
        <taxon>Mollusca</taxon>
        <taxon>Gastropoda</taxon>
        <taxon>Heterobranchia</taxon>
        <taxon>Euthyneura</taxon>
        <taxon>Panpulmonata</taxon>
        <taxon>Eupulmonata</taxon>
        <taxon>Stylommatophora</taxon>
        <taxon>Helicina</taxon>
        <taxon>Helicoidea</taxon>
        <taxon>Geomitridae</taxon>
        <taxon>Candidula</taxon>
    </lineage>
</organism>
<evidence type="ECO:0000313" key="3">
    <source>
        <dbReference type="Proteomes" id="UP000678393"/>
    </source>
</evidence>
<dbReference type="InterPro" id="IPR015943">
    <property type="entry name" value="WD40/YVTN_repeat-like_dom_sf"/>
</dbReference>
<dbReference type="Proteomes" id="UP000678393">
    <property type="component" value="Unassembled WGS sequence"/>
</dbReference>
<accession>A0A8S3ZGW1</accession>
<evidence type="ECO:0000259" key="1">
    <source>
        <dbReference type="Pfam" id="PF16756"/>
    </source>
</evidence>
<dbReference type="Gene3D" id="2.130.10.10">
    <property type="entry name" value="YVTN repeat-like/Quinoprotein amine dehydrogenase"/>
    <property type="match status" value="1"/>
</dbReference>
<dbReference type="InterPro" id="IPR031920">
    <property type="entry name" value="PALB2_WD40"/>
</dbReference>
<feature type="domain" description="Partner and localiser of BRCA2 WD40" evidence="1">
    <location>
        <begin position="109"/>
        <end position="272"/>
    </location>
</feature>
<feature type="non-terminal residue" evidence="2">
    <location>
        <position position="274"/>
    </location>
</feature>
<dbReference type="OrthoDB" id="6161590at2759"/>
<reference evidence="2" key="1">
    <citation type="submission" date="2021-04" db="EMBL/GenBank/DDBJ databases">
        <authorList>
            <consortium name="Molecular Ecology Group"/>
        </authorList>
    </citation>
    <scope>NUCLEOTIDE SEQUENCE</scope>
</reference>
<proteinExistence type="predicted"/>
<dbReference type="EMBL" id="CAJHNH020003157">
    <property type="protein sequence ID" value="CAG5128673.1"/>
    <property type="molecule type" value="Genomic_DNA"/>
</dbReference>
<evidence type="ECO:0000313" key="2">
    <source>
        <dbReference type="EMBL" id="CAG5128673.1"/>
    </source>
</evidence>
<dbReference type="Pfam" id="PF16756">
    <property type="entry name" value="PALB2_WD40"/>
    <property type="match status" value="1"/>
</dbReference>
<sequence>EIHIMKACLLHRNDSVIAIAASGWNSQSLFATLFLYDWKTGDTTRYNIPLLEQQFQLQSPSQIELCSVTASELDIAVSSDTQYIIGQVLFDNSLKSVKSLTVSEVQRGKLLSFVRVSGQVSANVSLTADQEIAIWNMKLGSAVKKINIQSPLPCLTRLVKAASHKGILLLDTVWRVDDGDCGGLIAVNTLTGYIRKMVTFSVPNNSWRRIESAQSEASYVTAVSDKGSLSIWNRQSGALLGYTKSKTTTCASVVTEAKYLIVGDIHGCLHIYST</sequence>
<dbReference type="SUPFAM" id="SSF50998">
    <property type="entry name" value="Quinoprotein alcohol dehydrogenase-like"/>
    <property type="match status" value="1"/>
</dbReference>
<dbReference type="InterPro" id="IPR011047">
    <property type="entry name" value="Quinoprotein_ADH-like_sf"/>
</dbReference>
<keyword evidence="3" id="KW-1185">Reference proteome</keyword>
<dbReference type="AlphaFoldDB" id="A0A8S3ZGW1"/>
<name>A0A8S3ZGW1_9EUPU</name>